<dbReference type="Pfam" id="PF04365">
    <property type="entry name" value="BrnT_toxin"/>
    <property type="match status" value="1"/>
</dbReference>
<evidence type="ECO:0000256" key="1">
    <source>
        <dbReference type="SAM" id="MobiDB-lite"/>
    </source>
</evidence>
<evidence type="ECO:0008006" key="3">
    <source>
        <dbReference type="Google" id="ProtNLM"/>
    </source>
</evidence>
<accession>A0A0H5PWZ1</accession>
<reference evidence="2" key="1">
    <citation type="submission" date="2015-06" db="EMBL/GenBank/DDBJ databases">
        <authorList>
            <person name="Joergensen T."/>
        </authorList>
    </citation>
    <scope>NUCLEOTIDE SEQUENCE</scope>
    <source>
        <plasmid evidence="2">pRGRH0050</plasmid>
    </source>
</reference>
<dbReference type="InterPro" id="IPR007460">
    <property type="entry name" value="BrnT_toxin"/>
</dbReference>
<feature type="compositionally biased region" description="Acidic residues" evidence="1">
    <location>
        <begin position="1"/>
        <end position="10"/>
    </location>
</feature>
<reference evidence="2" key="2">
    <citation type="submission" date="2015-07" db="EMBL/GenBank/DDBJ databases">
        <title>Plasmids, circular viruses and viroids from rat gut.</title>
        <authorList>
            <person name="Jorgensen T.J."/>
            <person name="Hansen M.A."/>
            <person name="Xu Z."/>
            <person name="Tabak M.A."/>
            <person name="Sorensen S.J."/>
            <person name="Hansen L.H."/>
        </authorList>
    </citation>
    <scope>NUCLEOTIDE SEQUENCE</scope>
    <source>
        <plasmid evidence="2">pRGRH0050</plasmid>
    </source>
</reference>
<dbReference type="InterPro" id="IPR038573">
    <property type="entry name" value="BrnT_sf"/>
</dbReference>
<name>A0A0H5PWZ1_9ZZZZ</name>
<geneLocation type="plasmid" evidence="2">
    <name>pRGRH0050</name>
</geneLocation>
<dbReference type="AlphaFoldDB" id="A0A0H5PWZ1"/>
<dbReference type="Gene3D" id="3.10.450.530">
    <property type="entry name" value="Ribonuclease toxin, BrnT, of type II toxin-antitoxin system"/>
    <property type="match status" value="1"/>
</dbReference>
<organism evidence="2">
    <name type="scientific">uncultured prokaryote</name>
    <dbReference type="NCBI Taxonomy" id="198431"/>
    <lineage>
        <taxon>unclassified sequences</taxon>
        <taxon>environmental samples</taxon>
    </lineage>
</organism>
<proteinExistence type="predicted"/>
<protein>
    <recommendedName>
        <fullName evidence="3">BrnT family toxin</fullName>
    </recommendedName>
</protein>
<dbReference type="EMBL" id="LN852741">
    <property type="protein sequence ID" value="CRY93700.1"/>
    <property type="molecule type" value="Genomic_DNA"/>
</dbReference>
<evidence type="ECO:0000313" key="2">
    <source>
        <dbReference type="EMBL" id="CRY93700.1"/>
    </source>
</evidence>
<feature type="region of interest" description="Disordered" evidence="1">
    <location>
        <begin position="1"/>
        <end position="28"/>
    </location>
</feature>
<keyword evidence="2" id="KW-0614">Plasmid</keyword>
<sequence length="106" mass="12418">MRDEREETESDPNKAASNIKKHKKKNGEGLSFEEAEEVFDDEWAIEEFDERNSTLEETRFRVLGRVKSQLVVVVAYTPRNGKRRIISARPASSRERKVYYDRLGKI</sequence>